<dbReference type="Proteomes" id="UP000300764">
    <property type="component" value="Segment"/>
</dbReference>
<keyword evidence="2" id="KW-1185">Reference proteome</keyword>
<accession>A0A482N092</accession>
<name>A0A482N092_9CAUD</name>
<gene>
    <name evidence="1" type="ORF">KWBSE43_00183</name>
</gene>
<protein>
    <submittedName>
        <fullName evidence="1">Uncharacterized protein</fullName>
    </submittedName>
</protein>
<organism evidence="1 2">
    <name type="scientific">Escherichia phage vB_EcoM_KWBSE43-6</name>
    <dbReference type="NCBI Taxonomy" id="2508194"/>
    <lineage>
        <taxon>Viruses</taxon>
        <taxon>Duplodnaviria</taxon>
        <taxon>Heunggongvirae</taxon>
        <taxon>Uroviricota</taxon>
        <taxon>Caudoviricetes</taxon>
        <taxon>Pantevenvirales</taxon>
        <taxon>Ackermannviridae</taxon>
        <taxon>Taipeivirus</taxon>
        <taxon>Taipeivirus KWBSE436</taxon>
    </lineage>
</organism>
<reference evidence="1 2" key="1">
    <citation type="submission" date="2019-01" db="EMBL/GenBank/DDBJ databases">
        <title>Still something new to discover - new insights into E. coli phage diversity and taxonomy.</title>
        <authorList>
            <person name="Korf I.H.E."/>
            <person name="Adriaennsens E."/>
            <person name="Dreiseikelmann B."/>
            <person name="Kropinski A."/>
            <person name="Nimtz M."/>
            <person name="Meier-Kolthoff J.P."/>
            <person name="Rohde M."/>
            <person name="van Raaij M."/>
            <person name="Wittmann J."/>
        </authorList>
    </citation>
    <scope>NUCLEOTIDE SEQUENCE [LARGE SCALE GENOMIC DNA]</scope>
</reference>
<evidence type="ECO:0000313" key="2">
    <source>
        <dbReference type="Proteomes" id="UP000300764"/>
    </source>
</evidence>
<evidence type="ECO:0000313" key="1">
    <source>
        <dbReference type="EMBL" id="QBQ79003.1"/>
    </source>
</evidence>
<dbReference type="EMBL" id="MK373783">
    <property type="protein sequence ID" value="QBQ79003.1"/>
    <property type="molecule type" value="Genomic_DNA"/>
</dbReference>
<sequence length="54" mass="6449">MGRSLVSHHYRDLIKRLERKGIFEGMDKEKVKVLKEEIHEAIKDTSRSTYFKTL</sequence>
<proteinExistence type="predicted"/>